<keyword evidence="12 27" id="KW-0472">Membrane</keyword>
<dbReference type="Proteomes" id="UP000829720">
    <property type="component" value="Unassembled WGS sequence"/>
</dbReference>
<dbReference type="FunFam" id="1.10.510.10:FF:000177">
    <property type="entry name" value="Mast/stem cell growth factor receptor"/>
    <property type="match status" value="1"/>
</dbReference>
<dbReference type="GO" id="GO:0007169">
    <property type="term" value="P:cell surface receptor protein tyrosine kinase signaling pathway"/>
    <property type="evidence" value="ECO:0007669"/>
    <property type="project" value="InterPro"/>
</dbReference>
<evidence type="ECO:0000313" key="32">
    <source>
        <dbReference type="Proteomes" id="UP000829720"/>
    </source>
</evidence>
<feature type="domain" description="Protein kinase" evidence="29">
    <location>
        <begin position="575"/>
        <end position="910"/>
    </location>
</feature>
<feature type="binding site" evidence="20">
    <location>
        <begin position="657"/>
        <end position="663"/>
    </location>
    <ligand>
        <name>ATP</name>
        <dbReference type="ChEBI" id="CHEBI:30616"/>
    </ligand>
</feature>
<keyword evidence="14 24" id="KW-1015">Disulfide bond</keyword>
<feature type="disulfide bond" evidence="24">
    <location>
        <begin position="47"/>
        <end position="86"/>
    </location>
</feature>
<evidence type="ECO:0000256" key="28">
    <source>
        <dbReference type="SAM" id="SignalP"/>
    </source>
</evidence>
<keyword evidence="10 20" id="KW-0067">ATP-binding</keyword>
<dbReference type="PROSITE" id="PS00240">
    <property type="entry name" value="RECEPTOR_TYR_KIN_III"/>
    <property type="match status" value="1"/>
</dbReference>
<dbReference type="PROSITE" id="PS50835">
    <property type="entry name" value="IG_LIKE"/>
    <property type="match status" value="2"/>
</dbReference>
<evidence type="ECO:0000256" key="18">
    <source>
        <dbReference type="ARBA" id="ARBA00051243"/>
    </source>
</evidence>
<dbReference type="GO" id="GO:0019955">
    <property type="term" value="F:cytokine binding"/>
    <property type="evidence" value="ECO:0007669"/>
    <property type="project" value="InterPro"/>
</dbReference>
<comment type="catalytic activity">
    <reaction evidence="18">
        <text>L-tyrosyl-[protein] + ATP = O-phospho-L-tyrosyl-[protein] + ADP + H(+)</text>
        <dbReference type="Rhea" id="RHEA:10596"/>
        <dbReference type="Rhea" id="RHEA-COMP:10136"/>
        <dbReference type="Rhea" id="RHEA-COMP:20101"/>
        <dbReference type="ChEBI" id="CHEBI:15378"/>
        <dbReference type="ChEBI" id="CHEBI:30616"/>
        <dbReference type="ChEBI" id="CHEBI:46858"/>
        <dbReference type="ChEBI" id="CHEBI:61978"/>
        <dbReference type="ChEBI" id="CHEBI:456216"/>
        <dbReference type="EC" id="2.7.10.1"/>
    </reaction>
</comment>
<keyword evidence="6 26" id="KW-0812">Transmembrane</keyword>
<evidence type="ECO:0000256" key="2">
    <source>
        <dbReference type="ARBA" id="ARBA00011902"/>
    </source>
</evidence>
<dbReference type="GO" id="GO:0030316">
    <property type="term" value="P:osteoclast differentiation"/>
    <property type="evidence" value="ECO:0007669"/>
    <property type="project" value="TreeGrafter"/>
</dbReference>
<evidence type="ECO:0000256" key="20">
    <source>
        <dbReference type="PIRSR" id="PIRSR000615-2"/>
    </source>
</evidence>
<dbReference type="EC" id="2.7.10.1" evidence="2"/>
<dbReference type="CDD" id="cd00096">
    <property type="entry name" value="Ig"/>
    <property type="match status" value="1"/>
</dbReference>
<evidence type="ECO:0000256" key="10">
    <source>
        <dbReference type="ARBA" id="ARBA00022840"/>
    </source>
</evidence>
<evidence type="ECO:0000256" key="27">
    <source>
        <dbReference type="SAM" id="Phobius"/>
    </source>
</evidence>
<evidence type="ECO:0000256" key="3">
    <source>
        <dbReference type="ARBA" id="ARBA00022475"/>
    </source>
</evidence>
<accession>A0A8T3E100</accession>
<evidence type="ECO:0000256" key="15">
    <source>
        <dbReference type="ARBA" id="ARBA00023170"/>
    </source>
</evidence>
<dbReference type="PROSITE" id="PS00107">
    <property type="entry name" value="PROTEIN_KINASE_ATP"/>
    <property type="match status" value="1"/>
</dbReference>
<dbReference type="InterPro" id="IPR017441">
    <property type="entry name" value="Protein_kinase_ATP_BS"/>
</dbReference>
<feature type="domain" description="Ig-like" evidence="30">
    <location>
        <begin position="411"/>
        <end position="503"/>
    </location>
</feature>
<keyword evidence="21" id="KW-0460">Magnesium</keyword>
<dbReference type="Pfam" id="PF07679">
    <property type="entry name" value="I-set"/>
    <property type="match status" value="2"/>
</dbReference>
<feature type="binding site" evidence="21">
    <location>
        <position position="779"/>
    </location>
    <ligand>
        <name>Mg(2+)</name>
        <dbReference type="ChEBI" id="CHEBI:18420"/>
    </ligand>
</feature>
<feature type="disulfide bond" evidence="24">
    <location>
        <begin position="129"/>
        <end position="178"/>
    </location>
</feature>
<feature type="active site" description="Proton acceptor" evidence="19">
    <location>
        <position position="774"/>
    </location>
</feature>
<evidence type="ECO:0000256" key="12">
    <source>
        <dbReference type="ARBA" id="ARBA00023136"/>
    </source>
</evidence>
<proteinExistence type="inferred from homology"/>
<keyword evidence="28" id="KW-0732">Signal</keyword>
<dbReference type="GO" id="GO:0043235">
    <property type="term" value="C:receptor complex"/>
    <property type="evidence" value="ECO:0007669"/>
    <property type="project" value="TreeGrafter"/>
</dbReference>
<dbReference type="EMBL" id="JAERUA010000002">
    <property type="protein sequence ID" value="KAI1902953.1"/>
    <property type="molecule type" value="Genomic_DNA"/>
</dbReference>
<feature type="disulfide bond" evidence="24">
    <location>
        <begin position="225"/>
        <end position="280"/>
    </location>
</feature>
<evidence type="ECO:0000256" key="19">
    <source>
        <dbReference type="PIRSR" id="PIRSR000615-1"/>
    </source>
</evidence>
<dbReference type="PANTHER" id="PTHR24416:SF47">
    <property type="entry name" value="MACROPHAGE COLONY-STIMULATING FACTOR 1 RECEPTOR"/>
    <property type="match status" value="1"/>
</dbReference>
<dbReference type="InterPro" id="IPR001245">
    <property type="entry name" value="Ser-Thr/Tyr_kinase_cat_dom"/>
</dbReference>
<evidence type="ECO:0000256" key="22">
    <source>
        <dbReference type="PIRSR" id="PIRSR000615-4"/>
    </source>
</evidence>
<protein>
    <recommendedName>
        <fullName evidence="2">receptor protein-tyrosine kinase</fullName>
        <ecNumber evidence="2">2.7.10.1</ecNumber>
    </recommendedName>
</protein>
<dbReference type="AlphaFoldDB" id="A0A8T3E100"/>
<evidence type="ECO:0000259" key="30">
    <source>
        <dbReference type="PROSITE" id="PS50835"/>
    </source>
</evidence>
<dbReference type="GO" id="GO:0097324">
    <property type="term" value="P:melanocyte migration"/>
    <property type="evidence" value="ECO:0007669"/>
    <property type="project" value="UniProtKB-ARBA"/>
</dbReference>
<keyword evidence="21" id="KW-0479">Metal-binding</keyword>
<evidence type="ECO:0000256" key="1">
    <source>
        <dbReference type="ARBA" id="ARBA00004251"/>
    </source>
</evidence>
<dbReference type="GO" id="GO:1990682">
    <property type="term" value="C:CSF1-CSF1R complex"/>
    <property type="evidence" value="ECO:0007669"/>
    <property type="project" value="TreeGrafter"/>
</dbReference>
<sequence length="965" mass="108590">MLSVLLFLFALRAVAQDWKPPLISLNFTSVMEPEVTLLPGTALVLRCHGNDNVTWITAHSKHRRHVHKNAIAVATLTAEYTGTYKCVYQNRKDLFSTIHIYVKDPQNLFAPIRPGAIVMKEGSSYLLPCLLTDPAATDFQLRFENGSSVPPGMNYTTDRRTGILIHDLHPSYSADYVCSARIHGDEKVSRPVPINVIEMVRHPPYIALDKGNCVRLVGERLEITCITHNPNFNYNITWWHSSGKELHAIKHVDIDGTRLRIRSVLEILKVNMSDAGNITCRAMNEAGSSKSTISLQVVAQPYIRLSSGLSQKPTQHGIVIEVNEGEDLELRVHIQAYPEIKAKWWDTPMPRNTSLEFSPFNDRYEAVLVLKRMQPNEQGQYVFNAQSSKANASITFHVRMLQRPTAVLSLGDNATLTCISSAHPPPRIFWYQCSGIRSTCTKNETQILEPLAAQTVQVQYKGYGQEEVTSTLTLPPSRERMTIECVAVNAVGESHDTFVMDVSHIWLSKLLTPALAGTAGLLLLLMIILLYKYKQKPRYEIRWKIIEASEGNNYTFIDPSHLPYNEEWEFPRDKLKLGKVLGAGAFGKVVEATAYGLGKEDSVVRVAVKMLKPTAHAEEREALMCELKILSHLGQHRNIVNLLGACTHGGPVLMITEYCSHGDLLNFLRSRTEIFMNSMMSMGGILEGSDDYKNLSARRKYMSSDSGIATSSLDGCQDIAPRRRLTVSSHGAYDEEAEQEANIWPLDISDLLEFSFQVAQGMNFLASKNCIHRDVAARNVLLTDYGIAKICDFGLARDIMNDSNYVVKGNARLPVKWMAPESIFDCVYTVQSDVWSYGILLWEIFTLGKSPYPGIPVDTRFYQMIKDGYQMCKPDFAPEEIYAIMKTCWNLEPTDRPAFSKIVQTMEELFQDSSEQAYKNVLNNALDAKAESCDPSEVLEQSCDRSYDHEDDGQPLMKTNNYQFC</sequence>
<gene>
    <name evidence="31" type="ORF">AGOR_G00021880</name>
</gene>
<dbReference type="InterPro" id="IPR030658">
    <property type="entry name" value="CSF-1_receptor"/>
</dbReference>
<feature type="binding site" evidence="21">
    <location>
        <position position="792"/>
    </location>
    <ligand>
        <name>Mg(2+)</name>
        <dbReference type="ChEBI" id="CHEBI:18420"/>
    </ligand>
</feature>
<dbReference type="Pfam" id="PF07714">
    <property type="entry name" value="PK_Tyr_Ser-Thr"/>
    <property type="match status" value="1"/>
</dbReference>
<evidence type="ECO:0000256" key="24">
    <source>
        <dbReference type="PIRSR" id="PIRSR500947-52"/>
    </source>
</evidence>
<evidence type="ECO:0000256" key="21">
    <source>
        <dbReference type="PIRSR" id="PIRSR000615-3"/>
    </source>
</evidence>
<dbReference type="Gene3D" id="3.30.200.20">
    <property type="entry name" value="Phosphorylase Kinase, domain 1"/>
    <property type="match status" value="1"/>
</dbReference>
<dbReference type="SMART" id="SM00219">
    <property type="entry name" value="TyrKc"/>
    <property type="match status" value="1"/>
</dbReference>
<evidence type="ECO:0000259" key="29">
    <source>
        <dbReference type="PROSITE" id="PS50011"/>
    </source>
</evidence>
<evidence type="ECO:0000256" key="14">
    <source>
        <dbReference type="ARBA" id="ARBA00023157"/>
    </source>
</evidence>
<evidence type="ECO:0000256" key="9">
    <source>
        <dbReference type="ARBA" id="ARBA00022777"/>
    </source>
</evidence>
<dbReference type="SUPFAM" id="SSF56112">
    <property type="entry name" value="Protein kinase-like (PK-like)"/>
    <property type="match status" value="1"/>
</dbReference>
<feature type="binding site" evidence="20">
    <location>
        <position position="778"/>
    </location>
    <ligand>
        <name>ATP</name>
        <dbReference type="ChEBI" id="CHEBI:30616"/>
    </ligand>
</feature>
<evidence type="ECO:0000256" key="23">
    <source>
        <dbReference type="PIRSR" id="PIRSR500947-51"/>
    </source>
</evidence>
<dbReference type="InterPro" id="IPR007110">
    <property type="entry name" value="Ig-like_dom"/>
</dbReference>
<dbReference type="PIRSF" id="PIRSF000615">
    <property type="entry name" value="TyrPK_CSF1-R"/>
    <property type="match status" value="1"/>
</dbReference>
<evidence type="ECO:0000256" key="16">
    <source>
        <dbReference type="ARBA" id="ARBA00023180"/>
    </source>
</evidence>
<keyword evidence="5" id="KW-0808">Transferase</keyword>
<comment type="similarity">
    <text evidence="26">Belongs to the protein kinase superfamily. Tyr protein kinase family. CSF-1/PDGF receptor subfamily.</text>
</comment>
<evidence type="ECO:0000256" key="26">
    <source>
        <dbReference type="RuleBase" id="RU000311"/>
    </source>
</evidence>
<dbReference type="GO" id="GO:0005524">
    <property type="term" value="F:ATP binding"/>
    <property type="evidence" value="ECO:0007669"/>
    <property type="project" value="UniProtKB-UniRule"/>
</dbReference>
<feature type="binding site" evidence="20">
    <location>
        <begin position="582"/>
        <end position="589"/>
    </location>
    <ligand>
        <name>ATP</name>
        <dbReference type="ChEBI" id="CHEBI:30616"/>
    </ligand>
</feature>
<feature type="binding site" evidence="21">
    <location>
        <position position="554"/>
    </location>
    <ligand>
        <name>Mg(2+)</name>
        <dbReference type="ChEBI" id="CHEBI:18420"/>
    </ligand>
</feature>
<feature type="binding site" evidence="23">
    <location>
        <begin position="581"/>
        <end position="589"/>
    </location>
    <ligand>
        <name>ATP</name>
        <dbReference type="ChEBI" id="CHEBI:30616"/>
    </ligand>
</feature>
<dbReference type="PANTHER" id="PTHR24416">
    <property type="entry name" value="TYROSINE-PROTEIN KINASE RECEPTOR"/>
    <property type="match status" value="1"/>
</dbReference>
<keyword evidence="4" id="KW-0597">Phosphoprotein</keyword>
<organism evidence="31 32">
    <name type="scientific">Albula goreensis</name>
    <dbReference type="NCBI Taxonomy" id="1534307"/>
    <lineage>
        <taxon>Eukaryota</taxon>
        <taxon>Metazoa</taxon>
        <taxon>Chordata</taxon>
        <taxon>Craniata</taxon>
        <taxon>Vertebrata</taxon>
        <taxon>Euteleostomi</taxon>
        <taxon>Actinopterygii</taxon>
        <taxon>Neopterygii</taxon>
        <taxon>Teleostei</taxon>
        <taxon>Albuliformes</taxon>
        <taxon>Albulidae</taxon>
        <taxon>Albula</taxon>
    </lineage>
</organism>
<evidence type="ECO:0000256" key="11">
    <source>
        <dbReference type="ARBA" id="ARBA00022989"/>
    </source>
</evidence>
<dbReference type="PROSITE" id="PS50011">
    <property type="entry name" value="PROTEIN_KINASE_DOM"/>
    <property type="match status" value="1"/>
</dbReference>
<dbReference type="InterPro" id="IPR008266">
    <property type="entry name" value="Tyr_kinase_AS"/>
</dbReference>
<evidence type="ECO:0000256" key="13">
    <source>
        <dbReference type="ARBA" id="ARBA00023137"/>
    </source>
</evidence>
<dbReference type="GO" id="GO:0030335">
    <property type="term" value="P:positive regulation of cell migration"/>
    <property type="evidence" value="ECO:0007669"/>
    <property type="project" value="TreeGrafter"/>
</dbReference>
<dbReference type="Gene3D" id="1.10.510.10">
    <property type="entry name" value="Transferase(Phosphotransferase) domain 1"/>
    <property type="match status" value="1"/>
</dbReference>
<comment type="subcellular location">
    <subcellularLocation>
        <location evidence="1">Cell membrane</location>
        <topology evidence="1">Single-pass type I membrane protein</topology>
    </subcellularLocation>
    <subcellularLocation>
        <location evidence="26">Membrane</location>
        <topology evidence="26">Single-pass type I membrane protein</topology>
    </subcellularLocation>
</comment>
<keyword evidence="11 27" id="KW-1133">Transmembrane helix</keyword>
<name>A0A8T3E100_9TELE</name>
<comment type="caution">
    <text evidence="31">The sequence shown here is derived from an EMBL/GenBank/DDBJ whole genome shotgun (WGS) entry which is preliminary data.</text>
</comment>
<dbReference type="InterPro" id="IPR036179">
    <property type="entry name" value="Ig-like_dom_sf"/>
</dbReference>
<keyword evidence="8 20" id="KW-0547">Nucleotide-binding</keyword>
<dbReference type="InterPro" id="IPR050122">
    <property type="entry name" value="RTK"/>
</dbReference>
<dbReference type="GO" id="GO:0043408">
    <property type="term" value="P:regulation of MAPK cascade"/>
    <property type="evidence" value="ECO:0007669"/>
    <property type="project" value="TreeGrafter"/>
</dbReference>
<dbReference type="GO" id="GO:0005011">
    <property type="term" value="F:macrophage colony-stimulating factor receptor activity"/>
    <property type="evidence" value="ECO:0007669"/>
    <property type="project" value="TreeGrafter"/>
</dbReference>
<dbReference type="Pfam" id="PF25305">
    <property type="entry name" value="Ig_PDGFR_d4"/>
    <property type="match status" value="1"/>
</dbReference>
<evidence type="ECO:0000256" key="7">
    <source>
        <dbReference type="ARBA" id="ARBA00022737"/>
    </source>
</evidence>
<evidence type="ECO:0000256" key="6">
    <source>
        <dbReference type="ARBA" id="ARBA00022692"/>
    </source>
</evidence>
<feature type="signal peptide" evidence="28">
    <location>
        <begin position="1"/>
        <end position="15"/>
    </location>
</feature>
<dbReference type="GO" id="GO:0019838">
    <property type="term" value="F:growth factor binding"/>
    <property type="evidence" value="ECO:0007669"/>
    <property type="project" value="TreeGrafter"/>
</dbReference>
<feature type="disulfide bond" evidence="24">
    <location>
        <begin position="418"/>
        <end position="485"/>
    </location>
</feature>
<keyword evidence="17 26" id="KW-0393">Immunoglobulin domain</keyword>
<feature type="domain" description="Ig-like" evidence="30">
    <location>
        <begin position="204"/>
        <end position="294"/>
    </location>
</feature>
<dbReference type="InterPro" id="IPR003598">
    <property type="entry name" value="Ig_sub2"/>
</dbReference>
<reference evidence="31" key="1">
    <citation type="submission" date="2021-01" db="EMBL/GenBank/DDBJ databases">
        <authorList>
            <person name="Zahm M."/>
            <person name="Roques C."/>
            <person name="Cabau C."/>
            <person name="Klopp C."/>
            <person name="Donnadieu C."/>
            <person name="Jouanno E."/>
            <person name="Lampietro C."/>
            <person name="Louis A."/>
            <person name="Herpin A."/>
            <person name="Echchiki A."/>
            <person name="Berthelot C."/>
            <person name="Parey E."/>
            <person name="Roest-Crollius H."/>
            <person name="Braasch I."/>
            <person name="Postlethwait J."/>
            <person name="Bobe J."/>
            <person name="Montfort J."/>
            <person name="Bouchez O."/>
            <person name="Begum T."/>
            <person name="Mejri S."/>
            <person name="Adams A."/>
            <person name="Chen W.-J."/>
            <person name="Guiguen Y."/>
        </authorList>
    </citation>
    <scope>NUCLEOTIDE SEQUENCE</scope>
    <source>
        <tissue evidence="31">Blood</tissue>
    </source>
</reference>
<dbReference type="InterPro" id="IPR001824">
    <property type="entry name" value="Tyr_kinase_rcpt_3_CS"/>
</dbReference>
<dbReference type="FunFam" id="3.30.200.20:FF:000025">
    <property type="entry name" value="Platelet-derived growth factor receptor alpha"/>
    <property type="match status" value="1"/>
</dbReference>
<dbReference type="SUPFAM" id="SSF48726">
    <property type="entry name" value="Immunoglobulin"/>
    <property type="match status" value="5"/>
</dbReference>
<keyword evidence="3" id="KW-1003">Cell membrane</keyword>
<evidence type="ECO:0000256" key="17">
    <source>
        <dbReference type="ARBA" id="ARBA00023319"/>
    </source>
</evidence>
<feature type="transmembrane region" description="Helical" evidence="27">
    <location>
        <begin position="510"/>
        <end position="531"/>
    </location>
</feature>
<evidence type="ECO:0000256" key="5">
    <source>
        <dbReference type="ARBA" id="ARBA00022679"/>
    </source>
</evidence>
<feature type="chain" id="PRO_5035915912" description="receptor protein-tyrosine kinase" evidence="28">
    <location>
        <begin position="16"/>
        <end position="965"/>
    </location>
</feature>
<evidence type="ECO:0000256" key="8">
    <source>
        <dbReference type="ARBA" id="ARBA00022741"/>
    </source>
</evidence>
<evidence type="ECO:0000313" key="31">
    <source>
        <dbReference type="EMBL" id="KAI1902953.1"/>
    </source>
</evidence>
<dbReference type="Gene3D" id="2.60.40.10">
    <property type="entry name" value="Immunoglobulins"/>
    <property type="match status" value="5"/>
</dbReference>
<evidence type="ECO:0000256" key="4">
    <source>
        <dbReference type="ARBA" id="ARBA00022553"/>
    </source>
</evidence>
<dbReference type="GO" id="GO:0030318">
    <property type="term" value="P:melanocyte differentiation"/>
    <property type="evidence" value="ECO:0007669"/>
    <property type="project" value="UniProtKB-ARBA"/>
</dbReference>
<dbReference type="InterPro" id="IPR020635">
    <property type="entry name" value="Tyr_kinase_cat_dom"/>
</dbReference>
<feature type="site" description="Important for interaction with phosphotyrosine-binding proteins" evidence="22">
    <location>
        <position position="918"/>
    </location>
</feature>
<dbReference type="InterPro" id="IPR003599">
    <property type="entry name" value="Ig_sub"/>
</dbReference>
<evidence type="ECO:0000256" key="25">
    <source>
        <dbReference type="PROSITE-ProRule" id="PRU10141"/>
    </source>
</evidence>
<dbReference type="GO" id="GO:0046872">
    <property type="term" value="F:metal ion binding"/>
    <property type="evidence" value="ECO:0007669"/>
    <property type="project" value="UniProtKB-KW"/>
</dbReference>
<keyword evidence="32" id="KW-1185">Reference proteome</keyword>
<keyword evidence="13" id="KW-0829">Tyrosine-protein kinase</keyword>
<dbReference type="GO" id="GO:0005886">
    <property type="term" value="C:plasma membrane"/>
    <property type="evidence" value="ECO:0007669"/>
    <property type="project" value="UniProtKB-SubCell"/>
</dbReference>
<keyword evidence="7" id="KW-0677">Repeat</keyword>
<keyword evidence="9" id="KW-0418">Kinase</keyword>
<dbReference type="PIRSF" id="PIRSF500947">
    <property type="entry name" value="CSF-1_receptor"/>
    <property type="match status" value="1"/>
</dbReference>
<dbReference type="SMART" id="SM00409">
    <property type="entry name" value="IG"/>
    <property type="match status" value="5"/>
</dbReference>
<dbReference type="InterPro" id="IPR013783">
    <property type="entry name" value="Ig-like_fold"/>
</dbReference>
<dbReference type="InterPro" id="IPR011009">
    <property type="entry name" value="Kinase-like_dom_sf"/>
</dbReference>
<keyword evidence="16" id="KW-0325">Glycoprotein</keyword>
<dbReference type="PROSITE" id="PS00109">
    <property type="entry name" value="PROTEIN_KINASE_TYR"/>
    <property type="match status" value="1"/>
</dbReference>
<dbReference type="InterPro" id="IPR013098">
    <property type="entry name" value="Ig_I-set"/>
</dbReference>
<dbReference type="OrthoDB" id="6077854at2759"/>
<keyword evidence="15 26" id="KW-0675">Receptor</keyword>
<dbReference type="SMART" id="SM00408">
    <property type="entry name" value="IGc2"/>
    <property type="match status" value="3"/>
</dbReference>
<feature type="binding site" evidence="20 25">
    <location>
        <position position="609"/>
    </location>
    <ligand>
        <name>ATP</name>
        <dbReference type="ChEBI" id="CHEBI:30616"/>
    </ligand>
</feature>
<dbReference type="InterPro" id="IPR000719">
    <property type="entry name" value="Prot_kinase_dom"/>
</dbReference>